<accession>A0ABP3U9F3</accession>
<reference evidence="2" key="1">
    <citation type="journal article" date="2019" name="Int. J. Syst. Evol. Microbiol.">
        <title>The Global Catalogue of Microorganisms (GCM) 10K type strain sequencing project: providing services to taxonomists for standard genome sequencing and annotation.</title>
        <authorList>
            <consortium name="The Broad Institute Genomics Platform"/>
            <consortium name="The Broad Institute Genome Sequencing Center for Infectious Disease"/>
            <person name="Wu L."/>
            <person name="Ma J."/>
        </authorList>
    </citation>
    <scope>NUCLEOTIDE SEQUENCE [LARGE SCALE GENOMIC DNA]</scope>
    <source>
        <strain evidence="2">JCM 15974</strain>
    </source>
</reference>
<evidence type="ECO:0000313" key="2">
    <source>
        <dbReference type="Proteomes" id="UP001501758"/>
    </source>
</evidence>
<dbReference type="Proteomes" id="UP001501758">
    <property type="component" value="Unassembled WGS sequence"/>
</dbReference>
<proteinExistence type="predicted"/>
<sequence length="55" mass="6608">MKRFFYYSQKEKTITRKYIGRIILEGLIIGKQAQDLKIELFYYCLTIDGELKVVE</sequence>
<dbReference type="InterPro" id="IPR058595">
    <property type="entry name" value="Avidin-like"/>
</dbReference>
<gene>
    <name evidence="1" type="ORF">GCM10009430_32510</name>
</gene>
<keyword evidence="2" id="KW-1185">Reference proteome</keyword>
<name>A0ABP3U9F3_9FLAO</name>
<dbReference type="EMBL" id="BAAAGE010000003">
    <property type="protein sequence ID" value="GAA0726008.1"/>
    <property type="molecule type" value="Genomic_DNA"/>
</dbReference>
<dbReference type="Pfam" id="PF26421">
    <property type="entry name" value="Avidin_like"/>
    <property type="match status" value="1"/>
</dbReference>
<protein>
    <submittedName>
        <fullName evidence="1">Uncharacterized protein</fullName>
    </submittedName>
</protein>
<evidence type="ECO:0000313" key="1">
    <source>
        <dbReference type="EMBL" id="GAA0726008.1"/>
    </source>
</evidence>
<organism evidence="1 2">
    <name type="scientific">Aquimarina litoralis</name>
    <dbReference type="NCBI Taxonomy" id="584605"/>
    <lineage>
        <taxon>Bacteria</taxon>
        <taxon>Pseudomonadati</taxon>
        <taxon>Bacteroidota</taxon>
        <taxon>Flavobacteriia</taxon>
        <taxon>Flavobacteriales</taxon>
        <taxon>Flavobacteriaceae</taxon>
        <taxon>Aquimarina</taxon>
    </lineage>
</organism>
<comment type="caution">
    <text evidence="1">The sequence shown here is derived from an EMBL/GenBank/DDBJ whole genome shotgun (WGS) entry which is preliminary data.</text>
</comment>